<accession>A0A0H5RA07</accession>
<dbReference type="InterPro" id="IPR013934">
    <property type="entry name" value="Utp13_C"/>
</dbReference>
<feature type="domain" description="U3 small nucleolar RNA-associated protein 13 C-terminal" evidence="7">
    <location>
        <begin position="625"/>
        <end position="753"/>
    </location>
</feature>
<dbReference type="AlphaFoldDB" id="A0A0H5RA07"/>
<evidence type="ECO:0000256" key="5">
    <source>
        <dbReference type="PROSITE-ProRule" id="PRU00221"/>
    </source>
</evidence>
<feature type="repeat" description="WD" evidence="5">
    <location>
        <begin position="140"/>
        <end position="175"/>
    </location>
</feature>
<dbReference type="EMBL" id="HACM01010070">
    <property type="protein sequence ID" value="CRZ10512.1"/>
    <property type="molecule type" value="Transcribed_RNA"/>
</dbReference>
<dbReference type="CDD" id="cd00200">
    <property type="entry name" value="WD40"/>
    <property type="match status" value="1"/>
</dbReference>
<evidence type="ECO:0000256" key="3">
    <source>
        <dbReference type="ARBA" id="ARBA00022737"/>
    </source>
</evidence>
<organism evidence="8">
    <name type="scientific">Spongospora subterranea</name>
    <dbReference type="NCBI Taxonomy" id="70186"/>
    <lineage>
        <taxon>Eukaryota</taxon>
        <taxon>Sar</taxon>
        <taxon>Rhizaria</taxon>
        <taxon>Endomyxa</taxon>
        <taxon>Phytomyxea</taxon>
        <taxon>Plasmodiophorida</taxon>
        <taxon>Plasmodiophoridae</taxon>
        <taxon>Spongospora</taxon>
    </lineage>
</organism>
<keyword evidence="2 5" id="KW-0853">WD repeat</keyword>
<protein>
    <recommendedName>
        <fullName evidence="7">U3 small nucleolar RNA-associated protein 13 C-terminal domain-containing protein</fullName>
    </recommendedName>
</protein>
<evidence type="ECO:0000256" key="6">
    <source>
        <dbReference type="SAM" id="MobiDB-lite"/>
    </source>
</evidence>
<dbReference type="Gene3D" id="2.130.10.10">
    <property type="entry name" value="YVTN repeat-like/Quinoprotein amine dehydrogenase"/>
    <property type="match status" value="4"/>
</dbReference>
<dbReference type="PROSITE" id="PS50082">
    <property type="entry name" value="WD_REPEATS_2"/>
    <property type="match status" value="9"/>
</dbReference>
<proteinExistence type="predicted"/>
<dbReference type="GO" id="GO:0034511">
    <property type="term" value="F:U3 snoRNA binding"/>
    <property type="evidence" value="ECO:0007669"/>
    <property type="project" value="TreeGrafter"/>
</dbReference>
<dbReference type="PROSITE" id="PS50294">
    <property type="entry name" value="WD_REPEATS_REGION"/>
    <property type="match status" value="8"/>
</dbReference>
<dbReference type="InterPro" id="IPR001680">
    <property type="entry name" value="WD40_rpt"/>
</dbReference>
<feature type="repeat" description="WD" evidence="5">
    <location>
        <begin position="358"/>
        <end position="399"/>
    </location>
</feature>
<dbReference type="InterPro" id="IPR020472">
    <property type="entry name" value="WD40_PAC1"/>
</dbReference>
<feature type="repeat" description="WD" evidence="5">
    <location>
        <begin position="572"/>
        <end position="603"/>
    </location>
</feature>
<evidence type="ECO:0000256" key="2">
    <source>
        <dbReference type="ARBA" id="ARBA00022574"/>
    </source>
</evidence>
<dbReference type="Pfam" id="PF08625">
    <property type="entry name" value="Utp13"/>
    <property type="match status" value="1"/>
</dbReference>
<feature type="repeat" description="WD" evidence="5">
    <location>
        <begin position="529"/>
        <end position="570"/>
    </location>
</feature>
<dbReference type="PANTHER" id="PTHR19854:SF15">
    <property type="entry name" value="TRANSDUCIN BETA-LIKE PROTEIN 3"/>
    <property type="match status" value="1"/>
</dbReference>
<dbReference type="SUPFAM" id="SSF50978">
    <property type="entry name" value="WD40 repeat-like"/>
    <property type="match status" value="2"/>
</dbReference>
<dbReference type="GO" id="GO:0000480">
    <property type="term" value="P:endonucleolytic cleavage in 5'-ETS of tricistronic rRNA transcript (SSU-rRNA, 5.8S rRNA, LSU-rRNA)"/>
    <property type="evidence" value="ECO:0007669"/>
    <property type="project" value="TreeGrafter"/>
</dbReference>
<evidence type="ECO:0000259" key="7">
    <source>
        <dbReference type="Pfam" id="PF08625"/>
    </source>
</evidence>
<dbReference type="InterPro" id="IPR015943">
    <property type="entry name" value="WD40/YVTN_repeat-like_dom_sf"/>
</dbReference>
<dbReference type="GO" id="GO:0032040">
    <property type="term" value="C:small-subunit processome"/>
    <property type="evidence" value="ECO:0007669"/>
    <property type="project" value="InterPro"/>
</dbReference>
<dbReference type="GO" id="GO:0030686">
    <property type="term" value="C:90S preribosome"/>
    <property type="evidence" value="ECO:0007669"/>
    <property type="project" value="TreeGrafter"/>
</dbReference>
<dbReference type="PRINTS" id="PR00320">
    <property type="entry name" value="GPROTEINBRPT"/>
</dbReference>
<feature type="repeat" description="WD" evidence="5">
    <location>
        <begin position="445"/>
        <end position="477"/>
    </location>
</feature>
<evidence type="ECO:0000313" key="8">
    <source>
        <dbReference type="EMBL" id="CRZ10512.1"/>
    </source>
</evidence>
<dbReference type="Pfam" id="PF00400">
    <property type="entry name" value="WD40"/>
    <property type="match status" value="9"/>
</dbReference>
<reference evidence="8" key="1">
    <citation type="submission" date="2015-04" db="EMBL/GenBank/DDBJ databases">
        <title>The genome sequence of the plant pathogenic Rhizarian Plasmodiophora brassicae reveals insights in its biotrophic life cycle and the origin of chitin synthesis.</title>
        <authorList>
            <person name="Schwelm A."/>
            <person name="Fogelqvist J."/>
            <person name="Knaust A."/>
            <person name="Julke S."/>
            <person name="Lilja T."/>
            <person name="Dhandapani V."/>
            <person name="Bonilla-Rosso G."/>
            <person name="Karlsson M."/>
            <person name="Shevchenko A."/>
            <person name="Choi S.R."/>
            <person name="Kim H.G."/>
            <person name="Park J.Y."/>
            <person name="Lim Y.P."/>
            <person name="Ludwig-Muller J."/>
            <person name="Dixelius C."/>
        </authorList>
    </citation>
    <scope>NUCLEOTIDE SEQUENCE</scope>
    <source>
        <tissue evidence="8">Potato root galls</tissue>
    </source>
</reference>
<evidence type="ECO:0000256" key="1">
    <source>
        <dbReference type="ARBA" id="ARBA00004604"/>
    </source>
</evidence>
<sequence length="825" mass="91378">MAPLSLSKSWRVVNTHSDSYTGGRVRLSHCQTYLGTWCNESVKLLSIGNGQVQRTFSDEHDGFIAFDLHPCCGELATVQRSGMIRIWSTETGARIREWKGHKLPVTTIVYNGSGNLLATGAVDRCVKVWNAVKGFATHSFSEHHDMVTCLSFHPTALMVFSGSRDGSINAYNLTTNCTTPLSNHMSAITDMTIEPQGKFLISVARDQVINVWSTESLSHIRTMLAMEELEGVVVLSDESPLPCTRPPSPVLLTVGSSGAPRLWRLDTLFCIHEQKPLVSTPLTGAIARSKFDDCLIITGDHNIHQKSLDTFTDKKCIIGYNDEILDICCFKGEERAAIATNSELIRIMDLDSFHAQLLGGHTAVVLSLDISPCGKFLLSSSKDNTLRVWSLETMECITTVSGHTHSVNACSWSQKSSAFFCSVSEDHTLKQWGFDGQNVATPSTVVAHDKDINAVAIAPNDKMIATTSQDRTVKIWSAGGLEPLATLKGHKRGVWCAAFSPVDKCLATGSGDRMIKIWSLTDFSCVKTLEGHTSSVLRLSFLTKGMQLMSSGADALVKLWTLHTNECVSTFEDAHNDKIWAMAFTNTNGRLVTGGADSALHVWRDFTLEESEAKIALDHERVHVEQRLRNAIRGKKFAEAADHALRIESPRHLYNVFVAIQDDQIATVVESWSDDDLGKVMGWIQDWNTVAKRCAIAHKILRVILEGIDPERLSKLKNISRVADALTAYSQRHFERIDRLIRKTFLIDYTLHNIGQLAPIPEKLLETETVDDEVIRGSHDNHENPRNIADLAALGKRKSVPEELTKSQIRRRKKLKARATAATSS</sequence>
<dbReference type="SMART" id="SM00320">
    <property type="entry name" value="WD40"/>
    <property type="match status" value="11"/>
</dbReference>
<feature type="repeat" description="WD" evidence="5">
    <location>
        <begin position="400"/>
        <end position="432"/>
    </location>
</feature>
<feature type="repeat" description="WD" evidence="5">
    <location>
        <begin position="98"/>
        <end position="139"/>
    </location>
</feature>
<feature type="compositionally biased region" description="Basic residues" evidence="6">
    <location>
        <begin position="808"/>
        <end position="817"/>
    </location>
</feature>
<feature type="region of interest" description="Disordered" evidence="6">
    <location>
        <begin position="776"/>
        <end position="825"/>
    </location>
</feature>
<dbReference type="InterPro" id="IPR036322">
    <property type="entry name" value="WD40_repeat_dom_sf"/>
</dbReference>
<keyword evidence="4" id="KW-0539">Nucleus</keyword>
<feature type="repeat" description="WD" evidence="5">
    <location>
        <begin position="487"/>
        <end position="528"/>
    </location>
</feature>
<keyword evidence="3" id="KW-0677">Repeat</keyword>
<dbReference type="GO" id="GO:0000472">
    <property type="term" value="P:endonucleolytic cleavage to generate mature 5'-end of SSU-rRNA from (SSU-rRNA, 5.8S rRNA, LSU-rRNA)"/>
    <property type="evidence" value="ECO:0007669"/>
    <property type="project" value="TreeGrafter"/>
</dbReference>
<feature type="repeat" description="WD" evidence="5">
    <location>
        <begin position="181"/>
        <end position="222"/>
    </location>
</feature>
<feature type="compositionally biased region" description="Basic and acidic residues" evidence="6">
    <location>
        <begin position="776"/>
        <end position="785"/>
    </location>
</feature>
<dbReference type="PANTHER" id="PTHR19854">
    <property type="entry name" value="TRANSDUCIN BETA-LIKE 3"/>
    <property type="match status" value="1"/>
</dbReference>
<name>A0A0H5RA07_9EUKA</name>
<evidence type="ECO:0000256" key="4">
    <source>
        <dbReference type="ARBA" id="ARBA00023242"/>
    </source>
</evidence>
<comment type="subcellular location">
    <subcellularLocation>
        <location evidence="1">Nucleus</location>
        <location evidence="1">Nucleolus</location>
    </subcellularLocation>
</comment>